<dbReference type="Proteomes" id="UP000000674">
    <property type="component" value="Chromosome"/>
</dbReference>
<dbReference type="AlphaFoldDB" id="A0B5B6"/>
<organism evidence="1 2">
    <name type="scientific">Methanothrix thermoacetophila (strain DSM 6194 / JCM 14653 / NBRC 101360 / PT)</name>
    <name type="common">Methanosaeta thermophila</name>
    <dbReference type="NCBI Taxonomy" id="349307"/>
    <lineage>
        <taxon>Archaea</taxon>
        <taxon>Methanobacteriati</taxon>
        <taxon>Methanobacteriota</taxon>
        <taxon>Stenosarchaea group</taxon>
        <taxon>Methanomicrobia</taxon>
        <taxon>Methanotrichales</taxon>
        <taxon>Methanotrichaceae</taxon>
        <taxon>Methanothrix</taxon>
    </lineage>
</organism>
<dbReference type="EMBL" id="CP000477">
    <property type="protein sequence ID" value="ABK13890.1"/>
    <property type="molecule type" value="Genomic_DNA"/>
</dbReference>
<reference evidence="1 2" key="1">
    <citation type="submission" date="2006-10" db="EMBL/GenBank/DDBJ databases">
        <title>Complete sequence of Methanosaeta thermophila PT.</title>
        <authorList>
            <consortium name="US DOE Joint Genome Institute"/>
            <person name="Copeland A."/>
            <person name="Lucas S."/>
            <person name="Lapidus A."/>
            <person name="Barry K."/>
            <person name="Detter J.C."/>
            <person name="Glavina del Rio T."/>
            <person name="Hammon N."/>
            <person name="Israni S."/>
            <person name="Pitluck S."/>
            <person name="Chain P."/>
            <person name="Malfatti S."/>
            <person name="Shin M."/>
            <person name="Vergez L."/>
            <person name="Schmutz J."/>
            <person name="Larimer F."/>
            <person name="Land M."/>
            <person name="Hauser L."/>
            <person name="Kyrpides N."/>
            <person name="Kim E."/>
            <person name="Smith K.S."/>
            <person name="Ingram-Smith C."/>
            <person name="Richardson P."/>
        </authorList>
    </citation>
    <scope>NUCLEOTIDE SEQUENCE [LARGE SCALE GENOMIC DNA]</scope>
    <source>
        <strain evidence="2">DSM 6194 / JCM 14653 / NBRC 101360 / PT</strain>
    </source>
</reference>
<sequence>MDHRWKAWSAALCVMLVGAAWAADYVFNGALNLGTGYRDTELLGQTAAGAEGQKFAEKIMGSGRFRERSAFELDVIRNTINFTQDAEFEYFPVSYGGGAYNRKWSNKICVINYDAGSALTEVYTASELIHRSTEIRTTGAAGNESLQAGMEATFIGNGRIAWTTRQRNDKRTLELSRSVEELTGVFSVKKYVDLSNRSGRVSRVDWIPCA</sequence>
<protein>
    <submittedName>
        <fullName evidence="1">Uncharacterized protein</fullName>
    </submittedName>
</protein>
<gene>
    <name evidence="1" type="ordered locus">Mthe_0088</name>
</gene>
<proteinExistence type="predicted"/>
<evidence type="ECO:0000313" key="1">
    <source>
        <dbReference type="EMBL" id="ABK13890.1"/>
    </source>
</evidence>
<dbReference type="GeneID" id="4463368"/>
<dbReference type="RefSeq" id="WP_011695289.1">
    <property type="nucleotide sequence ID" value="NC_008553.1"/>
</dbReference>
<name>A0B5B6_METTP</name>
<dbReference type="HOGENOM" id="CLU_1072040_0_0_2"/>
<keyword evidence="2" id="KW-1185">Reference proteome</keyword>
<dbReference type="KEGG" id="mtp:Mthe_0088"/>
<accession>A0B5B6</accession>
<evidence type="ECO:0000313" key="2">
    <source>
        <dbReference type="Proteomes" id="UP000000674"/>
    </source>
</evidence>